<evidence type="ECO:0000256" key="2">
    <source>
        <dbReference type="ARBA" id="ARBA00022475"/>
    </source>
</evidence>
<keyword evidence="4 6" id="KW-1133">Transmembrane helix</keyword>
<evidence type="ECO:0000256" key="3">
    <source>
        <dbReference type="ARBA" id="ARBA00022692"/>
    </source>
</evidence>
<comment type="caution">
    <text evidence="7">The sequence shown here is derived from an EMBL/GenBank/DDBJ whole genome shotgun (WGS) entry which is preliminary data.</text>
</comment>
<dbReference type="PANTHER" id="PTHR30250">
    <property type="entry name" value="PST FAMILY PREDICTED COLANIC ACID TRANSPORTER"/>
    <property type="match status" value="1"/>
</dbReference>
<keyword evidence="3 6" id="KW-0812">Transmembrane</keyword>
<evidence type="ECO:0000256" key="4">
    <source>
        <dbReference type="ARBA" id="ARBA00022989"/>
    </source>
</evidence>
<keyword evidence="2" id="KW-1003">Cell membrane</keyword>
<comment type="subcellular location">
    <subcellularLocation>
        <location evidence="1">Cell membrane</location>
        <topology evidence="1">Multi-pass membrane protein</topology>
    </subcellularLocation>
</comment>
<feature type="transmembrane region" description="Helical" evidence="6">
    <location>
        <begin position="28"/>
        <end position="48"/>
    </location>
</feature>
<feature type="transmembrane region" description="Helical" evidence="6">
    <location>
        <begin position="447"/>
        <end position="470"/>
    </location>
</feature>
<keyword evidence="5 6" id="KW-0472">Membrane</keyword>
<feature type="transmembrane region" description="Helical" evidence="6">
    <location>
        <begin position="387"/>
        <end position="407"/>
    </location>
</feature>
<keyword evidence="8" id="KW-1185">Reference proteome</keyword>
<organism evidence="7 8">
    <name type="scientific">Streptomyces desertarenae</name>
    <dbReference type="NCBI Taxonomy" id="2666184"/>
    <lineage>
        <taxon>Bacteria</taxon>
        <taxon>Bacillati</taxon>
        <taxon>Actinomycetota</taxon>
        <taxon>Actinomycetes</taxon>
        <taxon>Kitasatosporales</taxon>
        <taxon>Streptomycetaceae</taxon>
        <taxon>Streptomyces</taxon>
    </lineage>
</organism>
<feature type="transmembrane region" description="Helical" evidence="6">
    <location>
        <begin position="109"/>
        <end position="131"/>
    </location>
</feature>
<name>A0ABW4PK25_9ACTN</name>
<dbReference type="EMBL" id="JBHUFU010000008">
    <property type="protein sequence ID" value="MFD1831073.1"/>
    <property type="molecule type" value="Genomic_DNA"/>
</dbReference>
<feature type="transmembrane region" description="Helical" evidence="6">
    <location>
        <begin position="326"/>
        <end position="349"/>
    </location>
</feature>
<accession>A0ABW4PK25</accession>
<dbReference type="RefSeq" id="WP_380900635.1">
    <property type="nucleotide sequence ID" value="NZ_JBHUFU010000008.1"/>
</dbReference>
<dbReference type="Proteomes" id="UP001597365">
    <property type="component" value="Unassembled WGS sequence"/>
</dbReference>
<evidence type="ECO:0000313" key="8">
    <source>
        <dbReference type="Proteomes" id="UP001597365"/>
    </source>
</evidence>
<dbReference type="InterPro" id="IPR050833">
    <property type="entry name" value="Poly_Biosynth_Transport"/>
</dbReference>
<feature type="transmembrane region" description="Helical" evidence="6">
    <location>
        <begin position="355"/>
        <end position="375"/>
    </location>
</feature>
<sequence>MTGVRPAPAGPAATTGARAVAATVRGGWFGFAGSGANALFGFLLVAIVTRGLGAHGAGAVFAGVAAFTILGNACKLGADTALVRFVSRDLELTGGAGVPALLRTAVPPALLVSSAAAAALLLSPAPALWLLPGLPQDQAVAVVRLFALFLPVAALSLVLLGATRGYGSVVPFVGVEQMGKPVLRVVIAVPLVLVAPGVFALSAAWLAPALLGAAAAWWSLRRSRAAHPGLPDAPRSAGPGEFWAFAGPRALSSIFDIASVWIGVVLLSALGTSAEAGVYTAIGRLVTAGTLLQLAVRLAVAAQLSRLLAGGRTADAVHLHRLSTRWIVLFSWPLFALLAAYPGTVLSLFGQDFGAGATGLVVLSAACAVNVAVGNAQTVILMAGRSVWNLAVAGTGFAVQIGAGIWLAPRYGVTGAAVAWGLAIVVDNGASALLVRRRLGFRTVDRGYLYAAAVAFAVAAPVAFAVRALLGDTGQGAFLGTTLTICAFGAAVWRYRVPLGVGEFFRALRKGDGNNSR</sequence>
<protein>
    <submittedName>
        <fullName evidence="7">Lipopolysaccharide biosynthesis protein</fullName>
    </submittedName>
</protein>
<feature type="transmembrane region" description="Helical" evidence="6">
    <location>
        <begin position="60"/>
        <end position="78"/>
    </location>
</feature>
<evidence type="ECO:0000256" key="5">
    <source>
        <dbReference type="ARBA" id="ARBA00023136"/>
    </source>
</evidence>
<reference evidence="8" key="1">
    <citation type="journal article" date="2019" name="Int. J. Syst. Evol. Microbiol.">
        <title>The Global Catalogue of Microorganisms (GCM) 10K type strain sequencing project: providing services to taxonomists for standard genome sequencing and annotation.</title>
        <authorList>
            <consortium name="The Broad Institute Genomics Platform"/>
            <consortium name="The Broad Institute Genome Sequencing Center for Infectious Disease"/>
            <person name="Wu L."/>
            <person name="Ma J."/>
        </authorList>
    </citation>
    <scope>NUCLEOTIDE SEQUENCE [LARGE SCALE GENOMIC DNA]</scope>
    <source>
        <strain evidence="8">CGMCC 4.7455</strain>
    </source>
</reference>
<feature type="transmembrane region" description="Helical" evidence="6">
    <location>
        <begin position="250"/>
        <end position="270"/>
    </location>
</feature>
<gene>
    <name evidence="7" type="ORF">ACFSJS_15515</name>
</gene>
<evidence type="ECO:0000256" key="1">
    <source>
        <dbReference type="ARBA" id="ARBA00004651"/>
    </source>
</evidence>
<dbReference type="PANTHER" id="PTHR30250:SF11">
    <property type="entry name" value="O-ANTIGEN TRANSPORTER-RELATED"/>
    <property type="match status" value="1"/>
</dbReference>
<proteinExistence type="predicted"/>
<feature type="transmembrane region" description="Helical" evidence="6">
    <location>
        <begin position="182"/>
        <end position="215"/>
    </location>
</feature>
<feature type="transmembrane region" description="Helical" evidence="6">
    <location>
        <begin position="413"/>
        <end position="435"/>
    </location>
</feature>
<feature type="transmembrane region" description="Helical" evidence="6">
    <location>
        <begin position="143"/>
        <end position="162"/>
    </location>
</feature>
<evidence type="ECO:0000313" key="7">
    <source>
        <dbReference type="EMBL" id="MFD1831073.1"/>
    </source>
</evidence>
<evidence type="ECO:0000256" key="6">
    <source>
        <dbReference type="SAM" id="Phobius"/>
    </source>
</evidence>
<feature type="transmembrane region" description="Helical" evidence="6">
    <location>
        <begin position="476"/>
        <end position="495"/>
    </location>
</feature>